<feature type="region of interest" description="Disordered" evidence="7">
    <location>
        <begin position="1"/>
        <end position="22"/>
    </location>
</feature>
<keyword evidence="3 8" id="KW-0812">Transmembrane</keyword>
<evidence type="ECO:0000313" key="9">
    <source>
        <dbReference type="EMBL" id="JAC11357.1"/>
    </source>
</evidence>
<dbReference type="InterPro" id="IPR005045">
    <property type="entry name" value="CDC50/LEM3_fam"/>
</dbReference>
<feature type="transmembrane region" description="Helical" evidence="8">
    <location>
        <begin position="32"/>
        <end position="59"/>
    </location>
</feature>
<comment type="similarity">
    <text evidence="2 6">Belongs to the CDC50/LEM3 family.</text>
</comment>
<feature type="transmembrane region" description="Helical" evidence="8">
    <location>
        <begin position="314"/>
        <end position="336"/>
    </location>
</feature>
<evidence type="ECO:0000256" key="3">
    <source>
        <dbReference type="ARBA" id="ARBA00022692"/>
    </source>
</evidence>
<keyword evidence="5 6" id="KW-0472">Membrane</keyword>
<dbReference type="VEuPathDB" id="VectorBase:AALF016021"/>
<keyword evidence="4 8" id="KW-1133">Transmembrane helix</keyword>
<name>A0A023EPE8_AEDAL</name>
<evidence type="ECO:0000256" key="1">
    <source>
        <dbReference type="ARBA" id="ARBA00004141"/>
    </source>
</evidence>
<dbReference type="PANTHER" id="PTHR10926">
    <property type="entry name" value="CELL CYCLE CONTROL PROTEIN 50"/>
    <property type="match status" value="1"/>
</dbReference>
<dbReference type="AlphaFoldDB" id="A0A023EPE8"/>
<dbReference type="PANTHER" id="PTHR10926:SF0">
    <property type="entry name" value="CDC50, ISOFORM A"/>
    <property type="match status" value="1"/>
</dbReference>
<reference evidence="9" key="1">
    <citation type="journal article" date="2014" name="PLoS Negl. Trop. Dis.">
        <title>Identification and characterization of seminal fluid proteins in the Asian tiger mosquito, Aedes albopictus.</title>
        <authorList>
            <person name="Boes K.E."/>
            <person name="Ribeiro J.M."/>
            <person name="Wong A."/>
            <person name="Harrington L.C."/>
            <person name="Wolfner M.F."/>
            <person name="Sirot L.K."/>
        </authorList>
    </citation>
    <scope>NUCLEOTIDE SEQUENCE</scope>
    <source>
        <tissue evidence="9">Reproductive organs</tissue>
    </source>
</reference>
<dbReference type="VEuPathDB" id="VectorBase:AALFPA_073849"/>
<dbReference type="VEuPathDB" id="VectorBase:AALC636_003044"/>
<organism evidence="9">
    <name type="scientific">Aedes albopictus</name>
    <name type="common">Asian tiger mosquito</name>
    <name type="synonym">Stegomyia albopicta</name>
    <dbReference type="NCBI Taxonomy" id="7160"/>
    <lineage>
        <taxon>Eukaryota</taxon>
        <taxon>Metazoa</taxon>
        <taxon>Ecdysozoa</taxon>
        <taxon>Arthropoda</taxon>
        <taxon>Hexapoda</taxon>
        <taxon>Insecta</taxon>
        <taxon>Pterygota</taxon>
        <taxon>Neoptera</taxon>
        <taxon>Endopterygota</taxon>
        <taxon>Diptera</taxon>
        <taxon>Nematocera</taxon>
        <taxon>Culicoidea</taxon>
        <taxon>Culicidae</taxon>
        <taxon>Culicinae</taxon>
        <taxon>Aedini</taxon>
        <taxon>Aedes</taxon>
        <taxon>Stegomyia</taxon>
    </lineage>
</organism>
<dbReference type="EMBL" id="GAPW01002241">
    <property type="protein sequence ID" value="JAC11357.1"/>
    <property type="molecule type" value="mRNA"/>
</dbReference>
<dbReference type="GO" id="GO:0005783">
    <property type="term" value="C:endoplasmic reticulum"/>
    <property type="evidence" value="ECO:0007669"/>
    <property type="project" value="TreeGrafter"/>
</dbReference>
<evidence type="ECO:0000256" key="7">
    <source>
        <dbReference type="SAM" id="MobiDB-lite"/>
    </source>
</evidence>
<evidence type="ECO:0000256" key="6">
    <source>
        <dbReference type="PIRNR" id="PIRNR015840"/>
    </source>
</evidence>
<evidence type="ECO:0000256" key="8">
    <source>
        <dbReference type="SAM" id="Phobius"/>
    </source>
</evidence>
<dbReference type="PIRSF" id="PIRSF015840">
    <property type="entry name" value="DUF284_TM_euk"/>
    <property type="match status" value="1"/>
</dbReference>
<protein>
    <submittedName>
        <fullName evidence="9">Putative cell cycle control protein</fullName>
    </submittedName>
</protein>
<comment type="subcellular location">
    <subcellularLocation>
        <location evidence="1">Membrane</location>
        <topology evidence="1">Multi-pass membrane protein</topology>
    </subcellularLocation>
</comment>
<dbReference type="GO" id="GO:0005886">
    <property type="term" value="C:plasma membrane"/>
    <property type="evidence" value="ECO:0007669"/>
    <property type="project" value="TreeGrafter"/>
</dbReference>
<evidence type="ECO:0000256" key="5">
    <source>
        <dbReference type="ARBA" id="ARBA00023136"/>
    </source>
</evidence>
<dbReference type="GO" id="GO:0005794">
    <property type="term" value="C:Golgi apparatus"/>
    <property type="evidence" value="ECO:0007669"/>
    <property type="project" value="TreeGrafter"/>
</dbReference>
<accession>A0A023EPE8</accession>
<proteinExistence type="evidence at transcript level"/>
<sequence>MPDTVDGGDIPKSKRPSDSAFKQQRLPAWQPVLTAGTVLPAFFVIGIAFIPVGVALLYFSNAITEFMYDYTNCVQYGSLNRTCSEVISAKEADDCECVVNFTLEKDFIGKVYMYYGLTNYYQNHRRYVKSRDDDQLLGRLSMTPSSDCAPFAYVDDDPNRPVAPCGAIANSLFSDTFELSSEKYGLVPLLRTEIAWPSDRKIKFRNPEGDLQEALKGFSRPRDWRTDLWNLDPHNAENNGFQNEDLIVWMRTAALPSFRKLHRRIDHNKKYFENGLGKGNYTLKINYSYSVSEFDGTKKIILSTTSLLGGKNPFLGFAYIIVGSVCLLLGIVLLVIHIKCSKNTSGINSVSQRTPYT</sequence>
<evidence type="ECO:0000256" key="2">
    <source>
        <dbReference type="ARBA" id="ARBA00009457"/>
    </source>
</evidence>
<dbReference type="Pfam" id="PF03381">
    <property type="entry name" value="CDC50"/>
    <property type="match status" value="1"/>
</dbReference>
<evidence type="ECO:0000256" key="4">
    <source>
        <dbReference type="ARBA" id="ARBA00022989"/>
    </source>
</evidence>